<evidence type="ECO:0000313" key="4">
    <source>
        <dbReference type="Proteomes" id="UP001274896"/>
    </source>
</evidence>
<keyword evidence="4" id="KW-1185">Reference proteome</keyword>
<dbReference type="AlphaFoldDB" id="A0AAE0PR55"/>
<gene>
    <name evidence="3" type="ORF">QTP70_017702</name>
</gene>
<dbReference type="Proteomes" id="UP001274896">
    <property type="component" value="Unassembled WGS sequence"/>
</dbReference>
<feature type="domain" description="Chromo" evidence="2">
    <location>
        <begin position="99"/>
        <end position="157"/>
    </location>
</feature>
<dbReference type="PROSITE" id="PS50013">
    <property type="entry name" value="CHROMO_2"/>
    <property type="match status" value="1"/>
</dbReference>
<dbReference type="Pfam" id="PF00385">
    <property type="entry name" value="Chromo"/>
    <property type="match status" value="1"/>
</dbReference>
<evidence type="ECO:0000259" key="2">
    <source>
        <dbReference type="PROSITE" id="PS50013"/>
    </source>
</evidence>
<proteinExistence type="predicted"/>
<dbReference type="EMBL" id="JAUCMX010000030">
    <property type="protein sequence ID" value="KAK3506721.1"/>
    <property type="molecule type" value="Genomic_DNA"/>
</dbReference>
<comment type="subcellular location">
    <subcellularLocation>
        <location evidence="1">Nucleus</location>
    </subcellularLocation>
</comment>
<dbReference type="InterPro" id="IPR000953">
    <property type="entry name" value="Chromo/chromo_shadow_dom"/>
</dbReference>
<reference evidence="3" key="1">
    <citation type="submission" date="2023-06" db="EMBL/GenBank/DDBJ databases">
        <title>Male Hemibagrus guttatus genome.</title>
        <authorList>
            <person name="Bian C."/>
        </authorList>
    </citation>
    <scope>NUCLEOTIDE SEQUENCE</scope>
    <source>
        <strain evidence="3">Male_cb2023</strain>
        <tissue evidence="3">Muscle</tissue>
    </source>
</reference>
<dbReference type="InterPro" id="IPR023780">
    <property type="entry name" value="Chromo_domain"/>
</dbReference>
<dbReference type="InterPro" id="IPR016197">
    <property type="entry name" value="Chromo-like_dom_sf"/>
</dbReference>
<dbReference type="SUPFAM" id="SSF54160">
    <property type="entry name" value="Chromo domain-like"/>
    <property type="match status" value="1"/>
</dbReference>
<comment type="caution">
    <text evidence="3">The sequence shown here is derived from an EMBL/GenBank/DDBJ whole genome shotgun (WGS) entry which is preliminary data.</text>
</comment>
<dbReference type="InterPro" id="IPR056924">
    <property type="entry name" value="SH3_Tf2-1"/>
</dbReference>
<protein>
    <recommendedName>
        <fullName evidence="2">Chromo domain-containing protein</fullName>
    </recommendedName>
</protein>
<evidence type="ECO:0000313" key="3">
    <source>
        <dbReference type="EMBL" id="KAK3506721.1"/>
    </source>
</evidence>
<dbReference type="SMART" id="SM00298">
    <property type="entry name" value="CHROMO"/>
    <property type="match status" value="1"/>
</dbReference>
<accession>A0AAE0PR55</accession>
<dbReference type="Pfam" id="PF24626">
    <property type="entry name" value="SH3_Tf2-1"/>
    <property type="match status" value="1"/>
</dbReference>
<organism evidence="3 4">
    <name type="scientific">Hemibagrus guttatus</name>
    <dbReference type="NCBI Taxonomy" id="175788"/>
    <lineage>
        <taxon>Eukaryota</taxon>
        <taxon>Metazoa</taxon>
        <taxon>Chordata</taxon>
        <taxon>Craniata</taxon>
        <taxon>Vertebrata</taxon>
        <taxon>Euteleostomi</taxon>
        <taxon>Actinopterygii</taxon>
        <taxon>Neopterygii</taxon>
        <taxon>Teleostei</taxon>
        <taxon>Ostariophysi</taxon>
        <taxon>Siluriformes</taxon>
        <taxon>Bagridae</taxon>
        <taxon>Hemibagrus</taxon>
    </lineage>
</organism>
<sequence>MSTAVMHLSIIQVTRSGSPLEIHLWLPCKKLSPRYIGPFTILRQINDDIKTSASPRQYHISPTFHESLLKPFTDSVLPPPSVEPEVPPPPEIDTDDTIYQVQEVMNYRRRGGRLQYLVDWEGYGPEERSWVDRDDILDPSLLVEFHQCHPGHPAPRGRVVLVAVPERLEMPVGEGNMVRMGGDVHQGIWCT</sequence>
<name>A0AAE0PR55_9TELE</name>
<dbReference type="Gene3D" id="2.40.50.40">
    <property type="match status" value="1"/>
</dbReference>
<evidence type="ECO:0000256" key="1">
    <source>
        <dbReference type="ARBA" id="ARBA00004123"/>
    </source>
</evidence>
<dbReference type="GO" id="GO:0005634">
    <property type="term" value="C:nucleus"/>
    <property type="evidence" value="ECO:0007669"/>
    <property type="project" value="UniProtKB-SubCell"/>
</dbReference>